<evidence type="ECO:0000256" key="2">
    <source>
        <dbReference type="ARBA" id="ARBA00005982"/>
    </source>
</evidence>
<organism evidence="8 9">
    <name type="scientific">Erythranthe guttata</name>
    <name type="common">Yellow monkey flower</name>
    <name type="synonym">Mimulus guttatus</name>
    <dbReference type="NCBI Taxonomy" id="4155"/>
    <lineage>
        <taxon>Eukaryota</taxon>
        <taxon>Viridiplantae</taxon>
        <taxon>Streptophyta</taxon>
        <taxon>Embryophyta</taxon>
        <taxon>Tracheophyta</taxon>
        <taxon>Spermatophyta</taxon>
        <taxon>Magnoliopsida</taxon>
        <taxon>eudicotyledons</taxon>
        <taxon>Gunneridae</taxon>
        <taxon>Pentapetalae</taxon>
        <taxon>asterids</taxon>
        <taxon>lamiids</taxon>
        <taxon>Lamiales</taxon>
        <taxon>Phrymaceae</taxon>
        <taxon>Erythranthe</taxon>
    </lineage>
</organism>
<feature type="transmembrane region" description="Helical" evidence="7">
    <location>
        <begin position="6"/>
        <end position="23"/>
    </location>
</feature>
<comment type="subcellular location">
    <subcellularLocation>
        <location evidence="1">Membrane</location>
        <topology evidence="1">Multi-pass membrane protein</topology>
    </subcellularLocation>
</comment>
<sequence>LLWVDILAMYAMYVMMSYLTNVWKIGFTHAAAIVNIFWGVVSLSPLFLSFIADTFTGNYWMLLLSSFSYSAGLGFLTIPEAIGEDQKILFYVAMPLIAFGMGGHMTSWNIFMTEQFSGEEDNLDEGTFWRFFCSVLAVIIVTFVAVLGLPYVKPWSLRFGIPAICTLVATLLFLSGSCSYKYFKPMGSPLTVFFRVFVAAFSNLFYRTPKDSKQLFEIDNPQLYSVPHTRSLRCLDKAAIVIPTKPLEEQAKNTWRLCTVTEVEETKTIIRMIPVWMTFILCGVVSAIGFTYFIEQLDHLNPKVGRLKVPTVALLWFYEQAQNQCVKLAPSFGISVSMILAILCCITAAKVENRRLGVVQRHGLVDKPDERVPMTMFWLLPQFVLLGGFNGIFNYSAISFFIDQSPVSTHRCLPFFVSGVSGVGILCSVVSVYVVGRISERGGKMWFQHDLNGSRLDKYYWTLAWLMAVNLVVFIVVAVFYRYKEAELAEQQAEEFGGINEPYDDDSKGFCCCCCC</sequence>
<feature type="transmembrane region" description="Helical" evidence="7">
    <location>
        <begin position="332"/>
        <end position="351"/>
    </location>
</feature>
<dbReference type="GO" id="GO:0055085">
    <property type="term" value="P:transmembrane transport"/>
    <property type="evidence" value="ECO:0000318"/>
    <property type="project" value="GO_Central"/>
</dbReference>
<feature type="transmembrane region" description="Helical" evidence="7">
    <location>
        <begin position="128"/>
        <end position="152"/>
    </location>
</feature>
<evidence type="ECO:0000256" key="1">
    <source>
        <dbReference type="ARBA" id="ARBA00004141"/>
    </source>
</evidence>
<evidence type="ECO:0000256" key="7">
    <source>
        <dbReference type="SAM" id="Phobius"/>
    </source>
</evidence>
<comment type="similarity">
    <text evidence="6">Belongs to the major facilitator superfamily. Phosphate:H(+) symporter (TC 2.A.1.9) family.</text>
</comment>
<feature type="transmembrane region" description="Helical" evidence="7">
    <location>
        <begin position="88"/>
        <end position="108"/>
    </location>
</feature>
<comment type="similarity">
    <text evidence="2">Belongs to the major facilitator superfamily. Proton-dependent oligopeptide transporter (POT/PTR) (TC 2.A.17) family.</text>
</comment>
<protein>
    <recommendedName>
        <fullName evidence="10">Major facilitator superfamily (MFS) profile domain-containing protein</fullName>
    </recommendedName>
</protein>
<dbReference type="PANTHER" id="PTHR11654">
    <property type="entry name" value="OLIGOPEPTIDE TRANSPORTER-RELATED"/>
    <property type="match status" value="1"/>
</dbReference>
<dbReference type="InterPro" id="IPR000109">
    <property type="entry name" value="POT_fam"/>
</dbReference>
<dbReference type="AlphaFoldDB" id="A0A022RP85"/>
<evidence type="ECO:0008006" key="10">
    <source>
        <dbReference type="Google" id="ProtNLM"/>
    </source>
</evidence>
<feature type="transmembrane region" description="Helical" evidence="7">
    <location>
        <begin position="58"/>
        <end position="76"/>
    </location>
</feature>
<name>A0A022RP85_ERYGU</name>
<feature type="transmembrane region" description="Helical" evidence="7">
    <location>
        <begin position="413"/>
        <end position="438"/>
    </location>
</feature>
<dbReference type="Pfam" id="PF00854">
    <property type="entry name" value="PTR2"/>
    <property type="match status" value="1"/>
</dbReference>
<reference evidence="8 9" key="1">
    <citation type="journal article" date="2013" name="Proc. Natl. Acad. Sci. U.S.A.">
        <title>Fine-scale variation in meiotic recombination in Mimulus inferred from population shotgun sequencing.</title>
        <authorList>
            <person name="Hellsten U."/>
            <person name="Wright K.M."/>
            <person name="Jenkins J."/>
            <person name="Shu S."/>
            <person name="Yuan Y."/>
            <person name="Wessler S.R."/>
            <person name="Schmutz J."/>
            <person name="Willis J.H."/>
            <person name="Rokhsar D.S."/>
        </authorList>
    </citation>
    <scope>NUCLEOTIDE SEQUENCE [LARGE SCALE GENOMIC DNA]</scope>
    <source>
        <strain evidence="9">cv. DUN x IM62</strain>
    </source>
</reference>
<feature type="transmembrane region" description="Helical" evidence="7">
    <location>
        <begin position="275"/>
        <end position="294"/>
    </location>
</feature>
<feature type="transmembrane region" description="Helical" evidence="7">
    <location>
        <begin position="189"/>
        <end position="206"/>
    </location>
</feature>
<feature type="transmembrane region" description="Helical" evidence="7">
    <location>
        <begin position="30"/>
        <end position="52"/>
    </location>
</feature>
<feature type="transmembrane region" description="Helical" evidence="7">
    <location>
        <begin position="459"/>
        <end position="481"/>
    </location>
</feature>
<dbReference type="eggNOG" id="KOG1237">
    <property type="taxonomic scope" value="Eukaryota"/>
</dbReference>
<feature type="non-terminal residue" evidence="8">
    <location>
        <position position="1"/>
    </location>
</feature>
<gene>
    <name evidence="8" type="ORF">MIMGU_mgv1a020866mg</name>
</gene>
<evidence type="ECO:0000256" key="4">
    <source>
        <dbReference type="ARBA" id="ARBA00022989"/>
    </source>
</evidence>
<evidence type="ECO:0000313" key="9">
    <source>
        <dbReference type="Proteomes" id="UP000030748"/>
    </source>
</evidence>
<keyword evidence="4 7" id="KW-1133">Transmembrane helix</keyword>
<proteinExistence type="inferred from homology"/>
<dbReference type="Proteomes" id="UP000030748">
    <property type="component" value="Unassembled WGS sequence"/>
</dbReference>
<evidence type="ECO:0000256" key="5">
    <source>
        <dbReference type="ARBA" id="ARBA00023136"/>
    </source>
</evidence>
<keyword evidence="9" id="KW-1185">Reference proteome</keyword>
<keyword evidence="5 7" id="KW-0472">Membrane</keyword>
<feature type="transmembrane region" description="Helical" evidence="7">
    <location>
        <begin position="159"/>
        <end position="183"/>
    </location>
</feature>
<evidence type="ECO:0000313" key="8">
    <source>
        <dbReference type="EMBL" id="EYU41869.1"/>
    </source>
</evidence>
<dbReference type="GO" id="GO:0016020">
    <property type="term" value="C:membrane"/>
    <property type="evidence" value="ECO:0000318"/>
    <property type="project" value="GO_Central"/>
</dbReference>
<dbReference type="GO" id="GO:0022857">
    <property type="term" value="F:transmembrane transporter activity"/>
    <property type="evidence" value="ECO:0000318"/>
    <property type="project" value="GO_Central"/>
</dbReference>
<dbReference type="InterPro" id="IPR036259">
    <property type="entry name" value="MFS_trans_sf"/>
</dbReference>
<accession>A0A022RP85</accession>
<feature type="transmembrane region" description="Helical" evidence="7">
    <location>
        <begin position="372"/>
        <end position="393"/>
    </location>
</feature>
<evidence type="ECO:0000256" key="3">
    <source>
        <dbReference type="ARBA" id="ARBA00022692"/>
    </source>
</evidence>
<dbReference type="EMBL" id="KI630319">
    <property type="protein sequence ID" value="EYU41869.1"/>
    <property type="molecule type" value="Genomic_DNA"/>
</dbReference>
<evidence type="ECO:0000256" key="6">
    <source>
        <dbReference type="ARBA" id="ARBA00044504"/>
    </source>
</evidence>
<dbReference type="Gene3D" id="1.20.1250.20">
    <property type="entry name" value="MFS general substrate transporter like domains"/>
    <property type="match status" value="1"/>
</dbReference>
<keyword evidence="3 7" id="KW-0812">Transmembrane</keyword>
<dbReference type="SUPFAM" id="SSF103473">
    <property type="entry name" value="MFS general substrate transporter"/>
    <property type="match status" value="1"/>
</dbReference>